<accession>A0AAV2TUA1</accession>
<dbReference type="AlphaFoldDB" id="A0AAV2TUA1"/>
<dbReference type="Pfam" id="PF00485">
    <property type="entry name" value="PRK"/>
    <property type="match status" value="1"/>
</dbReference>
<dbReference type="PANTHER" id="PTHR10285">
    <property type="entry name" value="URIDINE KINASE"/>
    <property type="match status" value="1"/>
</dbReference>
<sequence length="199" mass="23065">MPRCLILGLAGASCSGKTTLARKIANHAAQSLSSRSEVISMDDYYWEDSSPRHSRDPEYGFANYDCYSSVDWDRMLADVQKWERRNRSPHSPAVDPMTPSLLIIEGIFILNCKPLFDLMDCRIFLTLDHNTLKERRCTRAYDPPDPPGYFEKYVWPAYEKSLNEVKMEEDRITFVDANEDTPDELFTSIYGRLKFDELK</sequence>
<dbReference type="Proteomes" id="UP001497525">
    <property type="component" value="Unassembled WGS sequence"/>
</dbReference>
<organism evidence="2 3">
    <name type="scientific">Calicophoron daubneyi</name>
    <name type="common">Rumen fluke</name>
    <name type="synonym">Paramphistomum daubneyi</name>
    <dbReference type="NCBI Taxonomy" id="300641"/>
    <lineage>
        <taxon>Eukaryota</taxon>
        <taxon>Metazoa</taxon>
        <taxon>Spiralia</taxon>
        <taxon>Lophotrochozoa</taxon>
        <taxon>Platyhelminthes</taxon>
        <taxon>Trematoda</taxon>
        <taxon>Digenea</taxon>
        <taxon>Plagiorchiida</taxon>
        <taxon>Pronocephalata</taxon>
        <taxon>Paramphistomoidea</taxon>
        <taxon>Paramphistomidae</taxon>
        <taxon>Calicophoron</taxon>
    </lineage>
</organism>
<dbReference type="InterPro" id="IPR006083">
    <property type="entry name" value="PRK/URK"/>
</dbReference>
<dbReference type="InterPro" id="IPR027417">
    <property type="entry name" value="P-loop_NTPase"/>
</dbReference>
<evidence type="ECO:0000259" key="1">
    <source>
        <dbReference type="Pfam" id="PF00485"/>
    </source>
</evidence>
<comment type="caution">
    <text evidence="2">The sequence shown here is derived from an EMBL/GenBank/DDBJ whole genome shotgun (WGS) entry which is preliminary data.</text>
</comment>
<reference evidence="2" key="1">
    <citation type="submission" date="2024-06" db="EMBL/GenBank/DDBJ databases">
        <authorList>
            <person name="Liu X."/>
            <person name="Lenzi L."/>
            <person name="Haldenby T S."/>
            <person name="Uol C."/>
        </authorList>
    </citation>
    <scope>NUCLEOTIDE SEQUENCE</scope>
</reference>
<dbReference type="Gene3D" id="3.40.50.300">
    <property type="entry name" value="P-loop containing nucleotide triphosphate hydrolases"/>
    <property type="match status" value="1"/>
</dbReference>
<evidence type="ECO:0000313" key="2">
    <source>
        <dbReference type="EMBL" id="CAL5140423.1"/>
    </source>
</evidence>
<proteinExistence type="predicted"/>
<dbReference type="SUPFAM" id="SSF52540">
    <property type="entry name" value="P-loop containing nucleoside triphosphate hydrolases"/>
    <property type="match status" value="1"/>
</dbReference>
<dbReference type="EMBL" id="CAXLJL010000712">
    <property type="protein sequence ID" value="CAL5140423.1"/>
    <property type="molecule type" value="Genomic_DNA"/>
</dbReference>
<feature type="domain" description="Phosphoribulokinase/uridine kinase" evidence="1">
    <location>
        <begin position="6"/>
        <end position="139"/>
    </location>
</feature>
<protein>
    <recommendedName>
        <fullName evidence="1">Phosphoribulokinase/uridine kinase domain-containing protein</fullName>
    </recommendedName>
</protein>
<gene>
    <name evidence="2" type="ORF">CDAUBV1_LOCUS15743</name>
</gene>
<dbReference type="PRINTS" id="PR00988">
    <property type="entry name" value="URIDINKINASE"/>
</dbReference>
<evidence type="ECO:0000313" key="3">
    <source>
        <dbReference type="Proteomes" id="UP001497525"/>
    </source>
</evidence>
<name>A0AAV2TUA1_CALDB</name>